<protein>
    <submittedName>
        <fullName evidence="1">Uncharacterized protein</fullName>
    </submittedName>
</protein>
<proteinExistence type="predicted"/>
<comment type="caution">
    <text evidence="1">The sequence shown here is derived from an EMBL/GenBank/DDBJ whole genome shotgun (WGS) entry which is preliminary data.</text>
</comment>
<dbReference type="Proteomes" id="UP001589647">
    <property type="component" value="Unassembled WGS sequence"/>
</dbReference>
<name>A0ABV5ISF7_9ACTN</name>
<reference evidence="1 2" key="1">
    <citation type="submission" date="2024-09" db="EMBL/GenBank/DDBJ databases">
        <authorList>
            <person name="Sun Q."/>
            <person name="Mori K."/>
        </authorList>
    </citation>
    <scope>NUCLEOTIDE SEQUENCE [LARGE SCALE GENOMIC DNA]</scope>
    <source>
        <strain evidence="1 2">CCM 3426</strain>
    </source>
</reference>
<keyword evidence="2" id="KW-1185">Reference proteome</keyword>
<dbReference type="EMBL" id="JBHMEI010000053">
    <property type="protein sequence ID" value="MFB9207446.1"/>
    <property type="molecule type" value="Genomic_DNA"/>
</dbReference>
<evidence type="ECO:0000313" key="1">
    <source>
        <dbReference type="EMBL" id="MFB9207446.1"/>
    </source>
</evidence>
<sequence length="115" mass="13091">MLIVDEVRLGGSLLDALRYFMDQRRYDPWAGILWHEFCDDYHPTAVTRRVLNHLKIRTVDPALLKPLALWEPGAPHHLHPPETVEDLDLPEAALLLAGEGIRPWQTTAGVRPSLQ</sequence>
<organism evidence="1 2">
    <name type="scientific">Nonomuraea spiralis</name>
    <dbReference type="NCBI Taxonomy" id="46182"/>
    <lineage>
        <taxon>Bacteria</taxon>
        <taxon>Bacillati</taxon>
        <taxon>Actinomycetota</taxon>
        <taxon>Actinomycetes</taxon>
        <taxon>Streptosporangiales</taxon>
        <taxon>Streptosporangiaceae</taxon>
        <taxon>Nonomuraea</taxon>
    </lineage>
</organism>
<gene>
    <name evidence="1" type="ORF">ACFFV7_40100</name>
</gene>
<dbReference type="RefSeq" id="WP_229825054.1">
    <property type="nucleotide sequence ID" value="NZ_BMRC01000046.1"/>
</dbReference>
<evidence type="ECO:0000313" key="2">
    <source>
        <dbReference type="Proteomes" id="UP001589647"/>
    </source>
</evidence>
<accession>A0ABV5ISF7</accession>